<proteinExistence type="predicted"/>
<protein>
    <submittedName>
        <fullName evidence="2">Uncharacterized protein</fullName>
    </submittedName>
</protein>
<name>A0A0N5CH34_STREA</name>
<keyword evidence="1" id="KW-1185">Reference proteome</keyword>
<evidence type="ECO:0000313" key="1">
    <source>
        <dbReference type="Proteomes" id="UP000046392"/>
    </source>
</evidence>
<dbReference type="WBParaSite" id="SPAL_0001715700.1">
    <property type="protein sequence ID" value="SPAL_0001715700.1"/>
    <property type="gene ID" value="SPAL_0001715700"/>
</dbReference>
<evidence type="ECO:0000313" key="2">
    <source>
        <dbReference type="WBParaSite" id="SPAL_0001715700.1"/>
    </source>
</evidence>
<dbReference type="Proteomes" id="UP000046392">
    <property type="component" value="Unplaced"/>
</dbReference>
<organism evidence="1 2">
    <name type="scientific">Strongyloides papillosus</name>
    <name type="common">Intestinal threadworm</name>
    <dbReference type="NCBI Taxonomy" id="174720"/>
    <lineage>
        <taxon>Eukaryota</taxon>
        <taxon>Metazoa</taxon>
        <taxon>Ecdysozoa</taxon>
        <taxon>Nematoda</taxon>
        <taxon>Chromadorea</taxon>
        <taxon>Rhabditida</taxon>
        <taxon>Tylenchina</taxon>
        <taxon>Panagrolaimomorpha</taxon>
        <taxon>Strongyloidoidea</taxon>
        <taxon>Strongyloididae</taxon>
        <taxon>Strongyloides</taxon>
    </lineage>
</organism>
<reference evidence="2" key="1">
    <citation type="submission" date="2017-02" db="UniProtKB">
        <authorList>
            <consortium name="WormBaseParasite"/>
        </authorList>
    </citation>
    <scope>IDENTIFICATION</scope>
</reference>
<dbReference type="AlphaFoldDB" id="A0A0N5CH34"/>
<accession>A0A0N5CH34</accession>
<sequence length="136" mass="15404">MLTGNFSNTMDRHYLYKLLFYDKKQVDNFRNSIIQLRNLDVTQDDNLSKTILPTDLSTDKVNINIVDSPFLTSLKSSNSVVPLPIVDNVPSYVKLDSQLSVEQYVKENDISIVCATEGSCESRRGLACYTKYPKGK</sequence>